<dbReference type="Pfam" id="PF00999">
    <property type="entry name" value="Na_H_Exchanger"/>
    <property type="match status" value="1"/>
</dbReference>
<feature type="transmembrane region" description="Helical" evidence="10">
    <location>
        <begin position="213"/>
        <end position="235"/>
    </location>
</feature>
<dbReference type="InParanoid" id="A0A7J7DDN3"/>
<dbReference type="Pfam" id="PF23259">
    <property type="entry name" value="CHX17_C"/>
    <property type="match status" value="1"/>
</dbReference>
<sequence length="820" mass="91521">MSTRVFMHDSIGSTVNARESYNSNSSWFCHRLQGLKSRGVFYHDNPLEFGGPLLLAQLSISALLSAFAQFILTPLGESAFVSHMLVGILMGPTIWGKNNTFLGKLFPRTSFYVNETFGFFGCMLFMFLVGVRMDLGMISRTGRKAVAIGVFTVLFPVGINMVMASLLKKNVKLDPGVEKSLYFMAALQCISSFHVIGCVLADLKLLNSELGRLAASSSMISGIATWIWMVVGLTIRQSKYRGSTNNSLPWMFFSAMLMLMTIVCILRPIMHWMIRQTSEGKPIKESYIFYIFLMMLGCAFFSEIIGQHFMFGPIILGVALPDGPPLGSALVNKLESFVSSILLPTFFVFTGAGIDLASIHGLTFSIVELLALCSFVGKLLGTMLPSLYSKMSLMDAFSLGLIMSVQGITDVLMLQQAALLYIVDKQSYSMMLASMVLLTGTITPIVKFIYNPSKQYMSSKKRTIQQAASNSELRLLSCIYHQDNTPSMINLLKLSHPTTSNPICFYIVHLIELAGRLSPLLIYHRPDNRDQDSFQYSNQSDHIIKAFRQFELQKRGTLMVNLFTAVSPYATMHDEICTLALEKRVSMVILPFHKQWSLHGTEEFANQRIVNRNIIRKAPCSIGIFVDKRTLGVVTSVCRNFYNIGLIFIGGSDDREALALATRMSNHPDVAVTVIRVIDMNGKRSHSLERELDSDTVAEFKGSINNQKHHIYKEQLVNDSVDLVGVVRSVENSFHLIMVGRYHSSESPLFMRLTEWNEFPELGYLGDMLVASDSECEASVLVVQQQKIAGDVGSVNHRHLVDEFAVASTPRFNAQVWPLS</sequence>
<feature type="domain" description="Cation/H(+) antiporter central" evidence="12">
    <location>
        <begin position="504"/>
        <end position="634"/>
    </location>
</feature>
<accession>A0A7J7DDN3</accession>
<keyword evidence="4 10" id="KW-0812">Transmembrane</keyword>
<feature type="transmembrane region" description="Helical" evidence="10">
    <location>
        <begin position="336"/>
        <end position="357"/>
    </location>
</feature>
<evidence type="ECO:0000256" key="2">
    <source>
        <dbReference type="ARBA" id="ARBA00022448"/>
    </source>
</evidence>
<organism evidence="14 15">
    <name type="scientific">Tripterygium wilfordii</name>
    <name type="common">Thunder God vine</name>
    <dbReference type="NCBI Taxonomy" id="458696"/>
    <lineage>
        <taxon>Eukaryota</taxon>
        <taxon>Viridiplantae</taxon>
        <taxon>Streptophyta</taxon>
        <taxon>Embryophyta</taxon>
        <taxon>Tracheophyta</taxon>
        <taxon>Spermatophyta</taxon>
        <taxon>Magnoliopsida</taxon>
        <taxon>eudicotyledons</taxon>
        <taxon>Gunneridae</taxon>
        <taxon>Pentapetalae</taxon>
        <taxon>rosids</taxon>
        <taxon>fabids</taxon>
        <taxon>Celastrales</taxon>
        <taxon>Celastraceae</taxon>
        <taxon>Tripterygium</taxon>
    </lineage>
</organism>
<dbReference type="GO" id="GO:0006813">
    <property type="term" value="P:potassium ion transport"/>
    <property type="evidence" value="ECO:0007669"/>
    <property type="project" value="UniProtKB-KW"/>
</dbReference>
<dbReference type="InterPro" id="IPR057290">
    <property type="entry name" value="CHX17_C"/>
</dbReference>
<dbReference type="GO" id="GO:1902600">
    <property type="term" value="P:proton transmembrane transport"/>
    <property type="evidence" value="ECO:0007669"/>
    <property type="project" value="InterPro"/>
</dbReference>
<evidence type="ECO:0000313" key="15">
    <source>
        <dbReference type="Proteomes" id="UP000593562"/>
    </source>
</evidence>
<evidence type="ECO:0000256" key="5">
    <source>
        <dbReference type="ARBA" id="ARBA00022958"/>
    </source>
</evidence>
<evidence type="ECO:0000256" key="9">
    <source>
        <dbReference type="ARBA" id="ARBA00038341"/>
    </source>
</evidence>
<dbReference type="InterPro" id="IPR006153">
    <property type="entry name" value="Cation/H_exchanger_TM"/>
</dbReference>
<dbReference type="InterPro" id="IPR050794">
    <property type="entry name" value="CPA2_transporter"/>
</dbReference>
<dbReference type="PANTHER" id="PTHR32468">
    <property type="entry name" value="CATION/H + ANTIPORTER"/>
    <property type="match status" value="1"/>
</dbReference>
<feature type="domain" description="Cation/H(+) antiporter C-terminal" evidence="13">
    <location>
        <begin position="644"/>
        <end position="786"/>
    </location>
</feature>
<evidence type="ECO:0000256" key="8">
    <source>
        <dbReference type="ARBA" id="ARBA00023136"/>
    </source>
</evidence>
<keyword evidence="15" id="KW-1185">Reference proteome</keyword>
<dbReference type="Pfam" id="PF23256">
    <property type="entry name" value="CHX17_2nd"/>
    <property type="match status" value="1"/>
</dbReference>
<evidence type="ECO:0000256" key="6">
    <source>
        <dbReference type="ARBA" id="ARBA00022989"/>
    </source>
</evidence>
<dbReference type="GO" id="GO:0012505">
    <property type="term" value="C:endomembrane system"/>
    <property type="evidence" value="ECO:0007669"/>
    <property type="project" value="TreeGrafter"/>
</dbReference>
<keyword evidence="7" id="KW-0406">Ion transport</keyword>
<feature type="transmembrane region" description="Helical" evidence="10">
    <location>
        <begin position="369"/>
        <end position="388"/>
    </location>
</feature>
<evidence type="ECO:0000256" key="1">
    <source>
        <dbReference type="ARBA" id="ARBA00004141"/>
    </source>
</evidence>
<comment type="similarity">
    <text evidence="9">Belongs to the monovalent cation:proton antiporter 2 (CPA2) transporter (TC 2.A.37) family. CHX (TC 2.A.37.4) subfamily.</text>
</comment>
<dbReference type="Gene3D" id="1.20.1530.20">
    <property type="match status" value="1"/>
</dbReference>
<proteinExistence type="inferred from homology"/>
<feature type="transmembrane region" description="Helical" evidence="10">
    <location>
        <begin position="79"/>
        <end position="96"/>
    </location>
</feature>
<comment type="subcellular location">
    <subcellularLocation>
        <location evidence="1">Membrane</location>
        <topology evidence="1">Multi-pass membrane protein</topology>
    </subcellularLocation>
</comment>
<feature type="transmembrane region" description="Helical" evidence="10">
    <location>
        <begin position="181"/>
        <end position="201"/>
    </location>
</feature>
<evidence type="ECO:0000259" key="12">
    <source>
        <dbReference type="Pfam" id="PF23256"/>
    </source>
</evidence>
<evidence type="ECO:0000259" key="13">
    <source>
        <dbReference type="Pfam" id="PF23259"/>
    </source>
</evidence>
<feature type="transmembrane region" description="Helical" evidence="10">
    <location>
        <begin position="53"/>
        <end position="72"/>
    </location>
</feature>
<feature type="domain" description="Cation/H+ exchanger transmembrane" evidence="11">
    <location>
        <begin position="63"/>
        <end position="447"/>
    </location>
</feature>
<evidence type="ECO:0000259" key="11">
    <source>
        <dbReference type="Pfam" id="PF00999"/>
    </source>
</evidence>
<evidence type="ECO:0000256" key="10">
    <source>
        <dbReference type="SAM" id="Phobius"/>
    </source>
</evidence>
<dbReference type="InterPro" id="IPR057291">
    <property type="entry name" value="CHX17_2nd"/>
</dbReference>
<dbReference type="PANTHER" id="PTHR32468:SF66">
    <property type="entry name" value="CATION_H+ EXCHANGER DOMAIN-CONTAINING PROTEIN"/>
    <property type="match status" value="1"/>
</dbReference>
<feature type="transmembrane region" description="Helical" evidence="10">
    <location>
        <begin position="287"/>
        <end position="316"/>
    </location>
</feature>
<name>A0A7J7DDN3_TRIWF</name>
<evidence type="ECO:0000313" key="14">
    <source>
        <dbReference type="EMBL" id="KAF5744467.1"/>
    </source>
</evidence>
<reference evidence="14 15" key="1">
    <citation type="journal article" date="2020" name="Nat. Commun.">
        <title>Genome of Tripterygium wilfordii and identification of cytochrome P450 involved in triptolide biosynthesis.</title>
        <authorList>
            <person name="Tu L."/>
            <person name="Su P."/>
            <person name="Zhang Z."/>
            <person name="Gao L."/>
            <person name="Wang J."/>
            <person name="Hu T."/>
            <person name="Zhou J."/>
            <person name="Zhang Y."/>
            <person name="Zhao Y."/>
            <person name="Liu Y."/>
            <person name="Song Y."/>
            <person name="Tong Y."/>
            <person name="Lu Y."/>
            <person name="Yang J."/>
            <person name="Xu C."/>
            <person name="Jia M."/>
            <person name="Peters R.J."/>
            <person name="Huang L."/>
            <person name="Gao W."/>
        </authorList>
    </citation>
    <scope>NUCLEOTIDE SEQUENCE [LARGE SCALE GENOMIC DNA]</scope>
    <source>
        <strain evidence="15">cv. XIE 37</strain>
        <tissue evidence="14">Leaf</tissue>
    </source>
</reference>
<feature type="transmembrane region" description="Helical" evidence="10">
    <location>
        <begin position="247"/>
        <end position="266"/>
    </location>
</feature>
<keyword evidence="5" id="KW-0630">Potassium</keyword>
<dbReference type="GO" id="GO:0015297">
    <property type="term" value="F:antiporter activity"/>
    <property type="evidence" value="ECO:0007669"/>
    <property type="project" value="InterPro"/>
</dbReference>
<keyword evidence="6 10" id="KW-1133">Transmembrane helix</keyword>
<keyword evidence="3" id="KW-0633">Potassium transport</keyword>
<dbReference type="AlphaFoldDB" id="A0A7J7DDN3"/>
<dbReference type="EMBL" id="JAAARO010000007">
    <property type="protein sequence ID" value="KAF5744467.1"/>
    <property type="molecule type" value="Genomic_DNA"/>
</dbReference>
<dbReference type="GO" id="GO:0016020">
    <property type="term" value="C:membrane"/>
    <property type="evidence" value="ECO:0007669"/>
    <property type="project" value="UniProtKB-SubCell"/>
</dbReference>
<feature type="transmembrane region" description="Helical" evidence="10">
    <location>
        <begin position="116"/>
        <end position="133"/>
    </location>
</feature>
<dbReference type="Proteomes" id="UP000593562">
    <property type="component" value="Unassembled WGS sequence"/>
</dbReference>
<dbReference type="InterPro" id="IPR038770">
    <property type="entry name" value="Na+/solute_symporter_sf"/>
</dbReference>
<keyword evidence="2" id="KW-0813">Transport</keyword>
<gene>
    <name evidence="14" type="ORF">HS088_TW07G00038</name>
</gene>
<evidence type="ECO:0000256" key="7">
    <source>
        <dbReference type="ARBA" id="ARBA00023065"/>
    </source>
</evidence>
<evidence type="ECO:0000256" key="3">
    <source>
        <dbReference type="ARBA" id="ARBA00022538"/>
    </source>
</evidence>
<evidence type="ECO:0000256" key="4">
    <source>
        <dbReference type="ARBA" id="ARBA00022692"/>
    </source>
</evidence>
<dbReference type="GO" id="GO:0006885">
    <property type="term" value="P:regulation of pH"/>
    <property type="evidence" value="ECO:0007669"/>
    <property type="project" value="TreeGrafter"/>
</dbReference>
<protein>
    <submittedName>
        <fullName evidence="14">Cation/H(+) antiporter 15-like</fullName>
    </submittedName>
</protein>
<comment type="caution">
    <text evidence="14">The sequence shown here is derived from an EMBL/GenBank/DDBJ whole genome shotgun (WGS) entry which is preliminary data.</text>
</comment>
<feature type="transmembrane region" description="Helical" evidence="10">
    <location>
        <begin position="145"/>
        <end position="166"/>
    </location>
</feature>
<feature type="transmembrane region" description="Helical" evidence="10">
    <location>
        <begin position="400"/>
        <end position="423"/>
    </location>
</feature>
<feature type="transmembrane region" description="Helical" evidence="10">
    <location>
        <begin position="430"/>
        <end position="450"/>
    </location>
</feature>
<keyword evidence="8 10" id="KW-0472">Membrane</keyword>